<protein>
    <recommendedName>
        <fullName evidence="1">Glycoside hydrolase family 38 N-terminal domain-containing protein</fullName>
    </recommendedName>
</protein>
<feature type="domain" description="Glycoside hydrolase family 38 N-terminal" evidence="1">
    <location>
        <begin position="8"/>
        <end position="305"/>
    </location>
</feature>
<dbReference type="SUPFAM" id="SSF88713">
    <property type="entry name" value="Glycoside hydrolase/deacetylase"/>
    <property type="match status" value="1"/>
</dbReference>
<dbReference type="InterPro" id="IPR011330">
    <property type="entry name" value="Glyco_hydro/deAcase_b/a-brl"/>
</dbReference>
<organism evidence="2 3">
    <name type="scientific">Paenibacillus silagei</name>
    <dbReference type="NCBI Taxonomy" id="1670801"/>
    <lineage>
        <taxon>Bacteria</taxon>
        <taxon>Bacillati</taxon>
        <taxon>Bacillota</taxon>
        <taxon>Bacilli</taxon>
        <taxon>Bacillales</taxon>
        <taxon>Paenibacillaceae</taxon>
        <taxon>Paenibacillus</taxon>
    </lineage>
</organism>
<accession>A0ABS4NSA4</accession>
<keyword evidence="3" id="KW-1185">Reference proteome</keyword>
<dbReference type="RefSeq" id="WP_209874405.1">
    <property type="nucleotide sequence ID" value="NZ_JAGGLV010000009.1"/>
</dbReference>
<dbReference type="Proteomes" id="UP000773462">
    <property type="component" value="Unassembled WGS sequence"/>
</dbReference>
<sequence length="814" mass="92896">MNNKKKWTIYVIHHSHTDIGYTERQEKIEQYHVDFIRQAIAICEAAQTEDRKEWAGFKWTCETFWAVEKFLEEATEQEKEQFAAALRRGDIELSGTYLNMTELINFELLSSMLARAGNFARPLGLQVKSAMTADINGYSWGYAQALADAGVENLLSSIHTHHGMFAIGRKQFPFYWETPKGNRLLVWSGEHYMMGNDLGINPDGALSYTIKDEDPVWGISKDHWKLAETRIARYLDQLEKEQYPYDFVLVNVMGLLRDNSAPNPGIITFIKEWNEKHGDRVELEMTTLNRYFDLLRKQEAEIPVYSGDWPDWWSDGVASTAMHTQIFRNAQRTLDVVKRLDPERKLAVSSDMAQAEQQLMMYAEHTWGYHSSISEPWHIMVQELAVRKEAYAANASRLVHASLDAVLKARGDVLLRADRAFTYKVINSFDSPVEDMAHFYLEEQWEADYFRQGLEVVDEQSGEVVHHQQEKVSRGYQIAVMVKLGAKEEKRFRIREASKTVPVTTSSTRLRGADRIHDIRDIFPPVQEETPRLFITENHIESPYVRIAWRAGEGIVSWIDKQTGREFIDPRQAHGAFTPVYEVTPGGGDDQMTVRRIMGRNRKGMNVQRSEGLLSGVKEITNGPVYGIIELKYQVQGMSHYSLFLKVFKDRKRVDVSVRIHKDSVWDPENVYVALPFSAGGSSELWFEKAGAVLRPGVDQIPGTCTDFYCIQEGLAVISPQGGLSIAAPDTPLMQTGPLEYGPRLVQGQQEENGHTSLYAWVLTNYWETNFKATLGGFYEFRYMLQWGSEADTAEQAIQLCHSANAGTVAFRTT</sequence>
<evidence type="ECO:0000313" key="2">
    <source>
        <dbReference type="EMBL" id="MBP2112937.1"/>
    </source>
</evidence>
<evidence type="ECO:0000313" key="3">
    <source>
        <dbReference type="Proteomes" id="UP000773462"/>
    </source>
</evidence>
<comment type="caution">
    <text evidence="2">The sequence shown here is derived from an EMBL/GenBank/DDBJ whole genome shotgun (WGS) entry which is preliminary data.</text>
</comment>
<dbReference type="InterPro" id="IPR011013">
    <property type="entry name" value="Gal_mutarotase_sf_dom"/>
</dbReference>
<dbReference type="InterPro" id="IPR027291">
    <property type="entry name" value="Glyco_hydro_38_N_sf"/>
</dbReference>
<reference evidence="2 3" key="1">
    <citation type="submission" date="2021-03" db="EMBL/GenBank/DDBJ databases">
        <title>Genomic Encyclopedia of Type Strains, Phase IV (KMG-IV): sequencing the most valuable type-strain genomes for metagenomic binning, comparative biology and taxonomic classification.</title>
        <authorList>
            <person name="Goeker M."/>
        </authorList>
    </citation>
    <scope>NUCLEOTIDE SEQUENCE [LARGE SCALE GENOMIC DNA]</scope>
    <source>
        <strain evidence="2 3">DSM 101953</strain>
    </source>
</reference>
<dbReference type="Pfam" id="PF01074">
    <property type="entry name" value="Glyco_hydro_38N"/>
    <property type="match status" value="1"/>
</dbReference>
<name>A0ABS4NSA4_9BACL</name>
<dbReference type="EMBL" id="JAGGLV010000009">
    <property type="protein sequence ID" value="MBP2112937.1"/>
    <property type="molecule type" value="Genomic_DNA"/>
</dbReference>
<evidence type="ECO:0000259" key="1">
    <source>
        <dbReference type="Pfam" id="PF01074"/>
    </source>
</evidence>
<dbReference type="SUPFAM" id="SSF74650">
    <property type="entry name" value="Galactose mutarotase-like"/>
    <property type="match status" value="1"/>
</dbReference>
<dbReference type="Gene3D" id="3.20.110.10">
    <property type="entry name" value="Glycoside hydrolase 38, N terminal domain"/>
    <property type="match status" value="1"/>
</dbReference>
<gene>
    <name evidence="2" type="ORF">J2Z70_003091</name>
</gene>
<dbReference type="CDD" id="cd10791">
    <property type="entry name" value="GH38N_AMII_like_1"/>
    <property type="match status" value="1"/>
</dbReference>
<dbReference type="InterPro" id="IPR000602">
    <property type="entry name" value="Glyco_hydro_38_N"/>
</dbReference>
<proteinExistence type="predicted"/>